<gene>
    <name evidence="1" type="ORF">HPP92_022855</name>
</gene>
<accession>A0A835UFH8</accession>
<dbReference type="Proteomes" id="UP000639772">
    <property type="component" value="Chromosome 12"/>
</dbReference>
<proteinExistence type="predicted"/>
<dbReference type="AlphaFoldDB" id="A0A835UFH8"/>
<comment type="caution">
    <text evidence="1">The sequence shown here is derived from an EMBL/GenBank/DDBJ whole genome shotgun (WGS) entry which is preliminary data.</text>
</comment>
<sequence>MDALREGDDKSSNSSLSRCQSFQVHEAENLAFCHFWGTRVNKGSEVKDQKGVRINYQGLDFKSTKQLAIIE</sequence>
<protein>
    <submittedName>
        <fullName evidence="1">Uncharacterized protein</fullName>
    </submittedName>
</protein>
<evidence type="ECO:0000313" key="2">
    <source>
        <dbReference type="Proteomes" id="UP000639772"/>
    </source>
</evidence>
<name>A0A835UFH8_VANPL</name>
<evidence type="ECO:0000313" key="1">
    <source>
        <dbReference type="EMBL" id="KAG0459727.1"/>
    </source>
</evidence>
<reference evidence="1 2" key="1">
    <citation type="journal article" date="2020" name="Nat. Food">
        <title>A phased Vanilla planifolia genome enables genetic improvement of flavour and production.</title>
        <authorList>
            <person name="Hasing T."/>
            <person name="Tang H."/>
            <person name="Brym M."/>
            <person name="Khazi F."/>
            <person name="Huang T."/>
            <person name="Chambers A.H."/>
        </authorList>
    </citation>
    <scope>NUCLEOTIDE SEQUENCE [LARGE SCALE GENOMIC DNA]</scope>
    <source>
        <tissue evidence="1">Leaf</tissue>
    </source>
</reference>
<dbReference type="EMBL" id="JADCNM010000012">
    <property type="protein sequence ID" value="KAG0459727.1"/>
    <property type="molecule type" value="Genomic_DNA"/>
</dbReference>
<organism evidence="1 2">
    <name type="scientific">Vanilla planifolia</name>
    <name type="common">Vanilla</name>
    <dbReference type="NCBI Taxonomy" id="51239"/>
    <lineage>
        <taxon>Eukaryota</taxon>
        <taxon>Viridiplantae</taxon>
        <taxon>Streptophyta</taxon>
        <taxon>Embryophyta</taxon>
        <taxon>Tracheophyta</taxon>
        <taxon>Spermatophyta</taxon>
        <taxon>Magnoliopsida</taxon>
        <taxon>Liliopsida</taxon>
        <taxon>Asparagales</taxon>
        <taxon>Orchidaceae</taxon>
        <taxon>Vanilloideae</taxon>
        <taxon>Vanilleae</taxon>
        <taxon>Vanilla</taxon>
    </lineage>
</organism>